<keyword evidence="2" id="KW-0378">Hydrolase</keyword>
<dbReference type="EMBL" id="MHPP01000019">
    <property type="protein sequence ID" value="OGZ84317.1"/>
    <property type="molecule type" value="Genomic_DNA"/>
</dbReference>
<dbReference type="SUPFAM" id="SSF47807">
    <property type="entry name" value="5' to 3' exonuclease, C-terminal subdomain"/>
    <property type="match status" value="1"/>
</dbReference>
<evidence type="ECO:0000313" key="5">
    <source>
        <dbReference type="EMBL" id="OGZ84317.1"/>
    </source>
</evidence>
<dbReference type="InterPro" id="IPR002421">
    <property type="entry name" value="5-3_exonuclease"/>
</dbReference>
<dbReference type="InterPro" id="IPR029060">
    <property type="entry name" value="PIN-like_dom_sf"/>
</dbReference>
<keyword evidence="1" id="KW-0540">Nuclease</keyword>
<dbReference type="InterPro" id="IPR020046">
    <property type="entry name" value="5-3_exonucl_a-hlix_arch_N"/>
</dbReference>
<dbReference type="GO" id="GO:0017108">
    <property type="term" value="F:5'-flap endonuclease activity"/>
    <property type="evidence" value="ECO:0007669"/>
    <property type="project" value="InterPro"/>
</dbReference>
<dbReference type="InterPro" id="IPR008918">
    <property type="entry name" value="HhH2"/>
</dbReference>
<dbReference type="InterPro" id="IPR038969">
    <property type="entry name" value="FEN"/>
</dbReference>
<sequence length="294" mass="33095">MDEKKILLIIDSNALLHRAFHALPPLMTKSGQETGAVYGYLLTLFKAIKDLNANYIVACFDTKAPTFRHERFKDYKAQRPATAPAIILQIPIAKEVLSTFKIPIFAKEGVEADDLIATIAITAKADEIYIISGDLDNLQLVNDKVKVYTMGKGIKDTIIYDKIKVEERFGVMPAQMNDFKALIGDASDNIPGVKGIGKKTAAEIIERYHTIKELYEEIATDTAVLKPKVKEALKANKENAFLSRELVETKKDCDINFILEDCRFGNFDKKEVEKKLYELDFNSLISRVENLKTI</sequence>
<accession>A0A1G2JBD2</accession>
<dbReference type="CDD" id="cd09859">
    <property type="entry name" value="PIN_53EXO"/>
    <property type="match status" value="1"/>
</dbReference>
<dbReference type="Gene3D" id="1.10.150.20">
    <property type="entry name" value="5' to 3' exonuclease, C-terminal subdomain"/>
    <property type="match status" value="1"/>
</dbReference>
<gene>
    <name evidence="5" type="ORF">A2401_02720</name>
</gene>
<dbReference type="Proteomes" id="UP000177751">
    <property type="component" value="Unassembled WGS sequence"/>
</dbReference>
<dbReference type="PANTHER" id="PTHR42646">
    <property type="entry name" value="FLAP ENDONUCLEASE XNI"/>
    <property type="match status" value="1"/>
</dbReference>
<evidence type="ECO:0000256" key="2">
    <source>
        <dbReference type="ARBA" id="ARBA00022801"/>
    </source>
</evidence>
<evidence type="ECO:0000259" key="4">
    <source>
        <dbReference type="SMART" id="SM00475"/>
    </source>
</evidence>
<keyword evidence="3" id="KW-0238">DNA-binding</keyword>
<evidence type="ECO:0000256" key="1">
    <source>
        <dbReference type="ARBA" id="ARBA00022722"/>
    </source>
</evidence>
<dbReference type="GO" id="GO:0033567">
    <property type="term" value="P:DNA replication, Okazaki fragment processing"/>
    <property type="evidence" value="ECO:0007669"/>
    <property type="project" value="InterPro"/>
</dbReference>
<dbReference type="FunFam" id="1.10.150.20:FF:000003">
    <property type="entry name" value="DNA polymerase I"/>
    <property type="match status" value="1"/>
</dbReference>
<evidence type="ECO:0000313" key="6">
    <source>
        <dbReference type="Proteomes" id="UP000177751"/>
    </source>
</evidence>
<dbReference type="SUPFAM" id="SSF88723">
    <property type="entry name" value="PIN domain-like"/>
    <property type="match status" value="1"/>
</dbReference>
<dbReference type="Pfam" id="PF01367">
    <property type="entry name" value="5_3_exonuc"/>
    <property type="match status" value="1"/>
</dbReference>
<dbReference type="SMART" id="SM00475">
    <property type="entry name" value="53EXOc"/>
    <property type="match status" value="1"/>
</dbReference>
<proteinExistence type="predicted"/>
<dbReference type="Gene3D" id="3.40.50.1010">
    <property type="entry name" value="5'-nuclease"/>
    <property type="match status" value="1"/>
</dbReference>
<organism evidence="5 6">
    <name type="scientific">Candidatus Staskawiczbacteria bacterium RIFOXYC1_FULL_38_18</name>
    <dbReference type="NCBI Taxonomy" id="1802229"/>
    <lineage>
        <taxon>Bacteria</taxon>
        <taxon>Candidatus Staskawicziibacteriota</taxon>
    </lineage>
</organism>
<dbReference type="Pfam" id="PF02739">
    <property type="entry name" value="5_3_exonuc_N"/>
    <property type="match status" value="1"/>
</dbReference>
<dbReference type="InterPro" id="IPR036279">
    <property type="entry name" value="5-3_exonuclease_C_sf"/>
</dbReference>
<dbReference type="GO" id="GO:0003677">
    <property type="term" value="F:DNA binding"/>
    <property type="evidence" value="ECO:0007669"/>
    <property type="project" value="UniProtKB-KW"/>
</dbReference>
<protein>
    <recommendedName>
        <fullName evidence="4">5'-3' exonuclease domain-containing protein</fullName>
    </recommendedName>
</protein>
<dbReference type="AlphaFoldDB" id="A0A1G2JBD2"/>
<dbReference type="GO" id="GO:0008409">
    <property type="term" value="F:5'-3' exonuclease activity"/>
    <property type="evidence" value="ECO:0007669"/>
    <property type="project" value="InterPro"/>
</dbReference>
<comment type="caution">
    <text evidence="5">The sequence shown here is derived from an EMBL/GenBank/DDBJ whole genome shotgun (WGS) entry which is preliminary data.</text>
</comment>
<dbReference type="SMART" id="SM00279">
    <property type="entry name" value="HhH2"/>
    <property type="match status" value="1"/>
</dbReference>
<feature type="domain" description="5'-3' exonuclease" evidence="4">
    <location>
        <begin position="4"/>
        <end position="265"/>
    </location>
</feature>
<dbReference type="STRING" id="1802229.A2401_02720"/>
<dbReference type="InterPro" id="IPR020045">
    <property type="entry name" value="DNA_polI_H3TH"/>
</dbReference>
<dbReference type="PANTHER" id="PTHR42646:SF2">
    <property type="entry name" value="5'-3' EXONUCLEASE FAMILY PROTEIN"/>
    <property type="match status" value="1"/>
</dbReference>
<name>A0A1G2JBD2_9BACT</name>
<reference evidence="5 6" key="1">
    <citation type="journal article" date="2016" name="Nat. Commun.">
        <title>Thousands of microbial genomes shed light on interconnected biogeochemical processes in an aquifer system.</title>
        <authorList>
            <person name="Anantharaman K."/>
            <person name="Brown C.T."/>
            <person name="Hug L.A."/>
            <person name="Sharon I."/>
            <person name="Castelle C.J."/>
            <person name="Probst A.J."/>
            <person name="Thomas B.C."/>
            <person name="Singh A."/>
            <person name="Wilkins M.J."/>
            <person name="Karaoz U."/>
            <person name="Brodie E.L."/>
            <person name="Williams K.H."/>
            <person name="Hubbard S.S."/>
            <person name="Banfield J.F."/>
        </authorList>
    </citation>
    <scope>NUCLEOTIDE SEQUENCE [LARGE SCALE GENOMIC DNA]</scope>
</reference>
<dbReference type="CDD" id="cd09898">
    <property type="entry name" value="H3TH_53EXO"/>
    <property type="match status" value="1"/>
</dbReference>
<evidence type="ECO:0000256" key="3">
    <source>
        <dbReference type="ARBA" id="ARBA00023125"/>
    </source>
</evidence>